<dbReference type="InterPro" id="IPR050430">
    <property type="entry name" value="Peptidase_S1"/>
</dbReference>
<dbReference type="EMBL" id="VWPH01000004">
    <property type="protein sequence ID" value="KAA5834931.1"/>
    <property type="molecule type" value="Genomic_DNA"/>
</dbReference>
<evidence type="ECO:0000313" key="5">
    <source>
        <dbReference type="EMBL" id="KAA5834931.1"/>
    </source>
</evidence>
<evidence type="ECO:0000256" key="1">
    <source>
        <dbReference type="ARBA" id="ARBA00007664"/>
    </source>
</evidence>
<dbReference type="Pfam" id="PF00089">
    <property type="entry name" value="Trypsin"/>
    <property type="match status" value="1"/>
</dbReference>
<proteinExistence type="inferred from homology"/>
<dbReference type="SUPFAM" id="SSF50494">
    <property type="entry name" value="Trypsin-like serine proteases"/>
    <property type="match status" value="1"/>
</dbReference>
<dbReference type="CDD" id="cd00190">
    <property type="entry name" value="Tryp_SPc"/>
    <property type="match status" value="1"/>
</dbReference>
<keyword evidence="6" id="KW-1185">Reference proteome</keyword>
<dbReference type="Proteomes" id="UP000323946">
    <property type="component" value="Unassembled WGS sequence"/>
</dbReference>
<feature type="chain" id="PRO_5024318082" evidence="3">
    <location>
        <begin position="31"/>
        <end position="264"/>
    </location>
</feature>
<dbReference type="PROSITE" id="PS00134">
    <property type="entry name" value="TRYPSIN_HIS"/>
    <property type="match status" value="1"/>
</dbReference>
<dbReference type="InterPro" id="IPR001314">
    <property type="entry name" value="Peptidase_S1A"/>
</dbReference>
<dbReference type="SMART" id="SM00020">
    <property type="entry name" value="Tryp_SPc"/>
    <property type="match status" value="1"/>
</dbReference>
<dbReference type="InterPro" id="IPR009003">
    <property type="entry name" value="Peptidase_S1_PA"/>
</dbReference>
<feature type="domain" description="Peptidase S1" evidence="4">
    <location>
        <begin position="36"/>
        <end position="260"/>
    </location>
</feature>
<keyword evidence="5" id="KW-0378">Hydrolase</keyword>
<dbReference type="GO" id="GO:0006508">
    <property type="term" value="P:proteolysis"/>
    <property type="evidence" value="ECO:0007669"/>
    <property type="project" value="UniProtKB-KW"/>
</dbReference>
<dbReference type="FunFam" id="2.40.10.10:FF:000068">
    <property type="entry name" value="transmembrane protease serine 2"/>
    <property type="match status" value="1"/>
</dbReference>
<keyword evidence="2" id="KW-1015">Disulfide bond</keyword>
<name>A0A5M7C5M2_SACHI</name>
<dbReference type="PROSITE" id="PS50240">
    <property type="entry name" value="TRYPSIN_DOM"/>
    <property type="match status" value="1"/>
</dbReference>
<dbReference type="PANTHER" id="PTHR24276">
    <property type="entry name" value="POLYSERASE-RELATED"/>
    <property type="match status" value="1"/>
</dbReference>
<dbReference type="PRINTS" id="PR00722">
    <property type="entry name" value="CHYMOTRYPSIN"/>
</dbReference>
<reference evidence="5 6" key="1">
    <citation type="submission" date="2019-09" db="EMBL/GenBank/DDBJ databases">
        <title>Draft genome sequence of the thermophilic Saccharopolyspora hirsuta VKM Ac-666T.</title>
        <authorList>
            <person name="Lobastova T.G."/>
            <person name="Fokina V."/>
            <person name="Bragin E.Y."/>
            <person name="Shtratnikova V.Y."/>
            <person name="Starodumova I.P."/>
            <person name="Tarlachkov S.V."/>
            <person name="Donova M.V."/>
        </authorList>
    </citation>
    <scope>NUCLEOTIDE SEQUENCE [LARGE SCALE GENOMIC DNA]</scope>
    <source>
        <strain evidence="5 6">VKM Ac-666</strain>
    </source>
</reference>
<dbReference type="InterPro" id="IPR001254">
    <property type="entry name" value="Trypsin_dom"/>
</dbReference>
<organism evidence="5 6">
    <name type="scientific">Saccharopolyspora hirsuta</name>
    <dbReference type="NCBI Taxonomy" id="1837"/>
    <lineage>
        <taxon>Bacteria</taxon>
        <taxon>Bacillati</taxon>
        <taxon>Actinomycetota</taxon>
        <taxon>Actinomycetes</taxon>
        <taxon>Pseudonocardiales</taxon>
        <taxon>Pseudonocardiaceae</taxon>
        <taxon>Saccharopolyspora</taxon>
    </lineage>
</organism>
<accession>A0A5M7C5M2</accession>
<comment type="caution">
    <text evidence="5">The sequence shown here is derived from an EMBL/GenBank/DDBJ whole genome shotgun (WGS) entry which is preliminary data.</text>
</comment>
<keyword evidence="3" id="KW-0732">Signal</keyword>
<dbReference type="PROSITE" id="PS51318">
    <property type="entry name" value="TAT"/>
    <property type="match status" value="1"/>
</dbReference>
<evidence type="ECO:0000256" key="2">
    <source>
        <dbReference type="ARBA" id="ARBA00023157"/>
    </source>
</evidence>
<evidence type="ECO:0000256" key="3">
    <source>
        <dbReference type="SAM" id="SignalP"/>
    </source>
</evidence>
<dbReference type="InterPro" id="IPR006311">
    <property type="entry name" value="TAT_signal"/>
</dbReference>
<feature type="signal peptide" evidence="3">
    <location>
        <begin position="1"/>
        <end position="30"/>
    </location>
</feature>
<dbReference type="GO" id="GO:0004252">
    <property type="term" value="F:serine-type endopeptidase activity"/>
    <property type="evidence" value="ECO:0007669"/>
    <property type="project" value="InterPro"/>
</dbReference>
<comment type="similarity">
    <text evidence="1">Belongs to the peptidase S1 family.</text>
</comment>
<evidence type="ECO:0000313" key="6">
    <source>
        <dbReference type="Proteomes" id="UP000323946"/>
    </source>
</evidence>
<dbReference type="OrthoDB" id="3657335at2"/>
<protein>
    <submittedName>
        <fullName evidence="5">Serine protease</fullName>
    </submittedName>
</protein>
<gene>
    <name evidence="5" type="ORF">F1721_08935</name>
</gene>
<dbReference type="InterPro" id="IPR018114">
    <property type="entry name" value="TRYPSIN_HIS"/>
</dbReference>
<keyword evidence="5" id="KW-0645">Protease</keyword>
<dbReference type="InterPro" id="IPR043504">
    <property type="entry name" value="Peptidase_S1_PA_chymotrypsin"/>
</dbReference>
<dbReference type="AlphaFoldDB" id="A0A5M7C5M2"/>
<dbReference type="PANTHER" id="PTHR24276:SF98">
    <property type="entry name" value="FI18310P1-RELATED"/>
    <property type="match status" value="1"/>
</dbReference>
<sequence length="264" mass="27349">MPRSSLIRGFLALAATTLVGLALATPVANAAATPLIIGGTQPAQTYSFIASMQSTDGQHHCGASLIDQQWLVTAAHCVDGQKPGDVQYRIGTSDRTSGGELVKPDKFIAHPKSKQQQAGYDIALVHLSEPAQSEPVEIAAEQPQPGTALHLLGWGQTCGTPKCGEPPVKLKELDTKTTAPANCTSSDNPFDSTRELCIDNQGGKASACYGDSGGPAVVREGSGYALVGATSRGQAENCAEKPGIYTSVVAHADWISRTIGSGGH</sequence>
<evidence type="ECO:0000259" key="4">
    <source>
        <dbReference type="PROSITE" id="PS50240"/>
    </source>
</evidence>
<dbReference type="Gene3D" id="2.40.10.10">
    <property type="entry name" value="Trypsin-like serine proteases"/>
    <property type="match status" value="1"/>
</dbReference>